<organism evidence="3 4">
    <name type="scientific">Geodia barretti</name>
    <name type="common">Barrett's horny sponge</name>
    <dbReference type="NCBI Taxonomy" id="519541"/>
    <lineage>
        <taxon>Eukaryota</taxon>
        <taxon>Metazoa</taxon>
        <taxon>Porifera</taxon>
        <taxon>Demospongiae</taxon>
        <taxon>Heteroscleromorpha</taxon>
        <taxon>Tetractinellida</taxon>
        <taxon>Astrophorina</taxon>
        <taxon>Geodiidae</taxon>
        <taxon>Geodia</taxon>
    </lineage>
</organism>
<dbReference type="Pfam" id="PF02845">
    <property type="entry name" value="CUE"/>
    <property type="match status" value="1"/>
</dbReference>
<proteinExistence type="predicted"/>
<feature type="compositionally biased region" description="Low complexity" evidence="1">
    <location>
        <begin position="315"/>
        <end position="329"/>
    </location>
</feature>
<dbReference type="EMBL" id="CASHTH010001010">
    <property type="protein sequence ID" value="CAI8010120.1"/>
    <property type="molecule type" value="Genomic_DNA"/>
</dbReference>
<evidence type="ECO:0000256" key="1">
    <source>
        <dbReference type="SAM" id="MobiDB-lite"/>
    </source>
</evidence>
<protein>
    <recommendedName>
        <fullName evidence="2">CUE domain-containing protein</fullName>
    </recommendedName>
</protein>
<dbReference type="InterPro" id="IPR003892">
    <property type="entry name" value="CUE"/>
</dbReference>
<name>A0AA35WD08_GEOBA</name>
<feature type="compositionally biased region" description="Polar residues" evidence="1">
    <location>
        <begin position="300"/>
        <end position="314"/>
    </location>
</feature>
<dbReference type="SMART" id="SM00546">
    <property type="entry name" value="CUE"/>
    <property type="match status" value="1"/>
</dbReference>
<gene>
    <name evidence="3" type="ORF">GBAR_LOCUS6697</name>
</gene>
<keyword evidence="4" id="KW-1185">Reference proteome</keyword>
<feature type="region of interest" description="Disordered" evidence="1">
    <location>
        <begin position="288"/>
        <end position="407"/>
    </location>
</feature>
<evidence type="ECO:0000259" key="2">
    <source>
        <dbReference type="PROSITE" id="PS51140"/>
    </source>
</evidence>
<dbReference type="PROSITE" id="PS51140">
    <property type="entry name" value="CUE"/>
    <property type="match status" value="1"/>
</dbReference>
<dbReference type="SUPFAM" id="SSF46934">
    <property type="entry name" value="UBA-like"/>
    <property type="match status" value="1"/>
</dbReference>
<feature type="domain" description="CUE" evidence="2">
    <location>
        <begin position="4"/>
        <end position="47"/>
    </location>
</feature>
<comment type="caution">
    <text evidence="3">The sequence shown here is derived from an EMBL/GenBank/DDBJ whole genome shotgun (WGS) entry which is preliminary data.</text>
</comment>
<feature type="region of interest" description="Disordered" evidence="1">
    <location>
        <begin position="55"/>
        <end position="124"/>
    </location>
</feature>
<feature type="compositionally biased region" description="Polar residues" evidence="1">
    <location>
        <begin position="65"/>
        <end position="75"/>
    </location>
</feature>
<feature type="compositionally biased region" description="Basic residues" evidence="1">
    <location>
        <begin position="76"/>
        <end position="88"/>
    </location>
</feature>
<feature type="compositionally biased region" description="Polar residues" evidence="1">
    <location>
        <begin position="330"/>
        <end position="345"/>
    </location>
</feature>
<reference evidence="3" key="1">
    <citation type="submission" date="2023-03" db="EMBL/GenBank/DDBJ databases">
        <authorList>
            <person name="Steffen K."/>
            <person name="Cardenas P."/>
        </authorList>
    </citation>
    <scope>NUCLEOTIDE SEQUENCE</scope>
</reference>
<accession>A0AA35WD08</accession>
<dbReference type="GO" id="GO:0043130">
    <property type="term" value="F:ubiquitin binding"/>
    <property type="evidence" value="ECO:0007669"/>
    <property type="project" value="InterPro"/>
</dbReference>
<evidence type="ECO:0000313" key="3">
    <source>
        <dbReference type="EMBL" id="CAI8010120.1"/>
    </source>
</evidence>
<sequence length="407" mass="43312">MALATDANISRLQQMFPTVEGDVIAIILNDCGNNVEQCINHLLEMSEEIISHTGPSHHDIVKQDSWPSVSQSSTKKPQHNKRSPRKRSPGPPSRNPGGPGNRPPGGNPSFQEGNGKRVGSPKNEMKERQIMTNPGGGVAKKPLLVNLPPPRGPGVPPVGNIPPRPPHNQTPPNWQYYSGGRPTYPHPQAMFGGVVYGVGADQKHKLQPRIIAPPGGIPRGPRGGAVFRPNGQFGPGGPPRGIIPIGPNGAPLVHGGMVLRTPVMQPRGAIPINMRPGGMALAYNGRPLVPSGTPVPHPTSEPQKTTNVTNKQSQTVTTTPQPLNLTQTVVNNNGMRTSGSSVSDSHSPEPHGTGWPVEIESETGTEHLSTTQDDVETGGDSTGDSRMLEKSRQRVAVLGKERQPHSR</sequence>
<dbReference type="Proteomes" id="UP001174909">
    <property type="component" value="Unassembled WGS sequence"/>
</dbReference>
<dbReference type="AlphaFoldDB" id="A0AA35WD08"/>
<evidence type="ECO:0000313" key="4">
    <source>
        <dbReference type="Proteomes" id="UP001174909"/>
    </source>
</evidence>
<dbReference type="InterPro" id="IPR009060">
    <property type="entry name" value="UBA-like_sf"/>
</dbReference>
<dbReference type="CDD" id="cd14279">
    <property type="entry name" value="CUE"/>
    <property type="match status" value="1"/>
</dbReference>
<dbReference type="Gene3D" id="1.10.8.10">
    <property type="entry name" value="DNA helicase RuvA subunit, C-terminal domain"/>
    <property type="match status" value="1"/>
</dbReference>